<dbReference type="InterPro" id="IPR016024">
    <property type="entry name" value="ARM-type_fold"/>
</dbReference>
<evidence type="ECO:0000256" key="13">
    <source>
        <dbReference type="ARBA" id="ARBA00038024"/>
    </source>
</evidence>
<keyword evidence="10" id="KW-0472">Membrane</keyword>
<dbReference type="SUPFAM" id="SSF53474">
    <property type="entry name" value="alpha/beta-Hydrolases"/>
    <property type="match status" value="1"/>
</dbReference>
<keyword evidence="12" id="KW-1208">Phospholipid metabolism</keyword>
<evidence type="ECO:0000256" key="6">
    <source>
        <dbReference type="ARBA" id="ARBA00022824"/>
    </source>
</evidence>
<evidence type="ECO:0000256" key="4">
    <source>
        <dbReference type="ARBA" id="ARBA00022516"/>
    </source>
</evidence>
<dbReference type="Gene3D" id="1.25.10.10">
    <property type="entry name" value="Leucine-rich Repeat Variant"/>
    <property type="match status" value="1"/>
</dbReference>
<evidence type="ECO:0000313" key="17">
    <source>
        <dbReference type="Proteomes" id="UP000694412"/>
    </source>
</evidence>
<keyword evidence="4" id="KW-0444">Lipid biosynthesis</keyword>
<keyword evidence="5" id="KW-0812">Transmembrane</keyword>
<evidence type="ECO:0000256" key="3">
    <source>
        <dbReference type="ARBA" id="ARBA00004240"/>
    </source>
</evidence>
<evidence type="ECO:0000256" key="11">
    <source>
        <dbReference type="ARBA" id="ARBA00023209"/>
    </source>
</evidence>
<reference evidence="16" key="2">
    <citation type="submission" date="2025-08" db="UniProtKB">
        <authorList>
            <consortium name="Ensembl"/>
        </authorList>
    </citation>
    <scope>IDENTIFICATION</scope>
</reference>
<evidence type="ECO:0000256" key="7">
    <source>
        <dbReference type="ARBA" id="ARBA00022989"/>
    </source>
</evidence>
<dbReference type="InterPro" id="IPR011989">
    <property type="entry name" value="ARM-like"/>
</dbReference>
<dbReference type="PANTHER" id="PTHR48182">
    <property type="entry name" value="PROTEIN SERAC1"/>
    <property type="match status" value="1"/>
</dbReference>
<keyword evidence="6" id="KW-0256">Endoplasmic reticulum</keyword>
<evidence type="ECO:0000256" key="14">
    <source>
        <dbReference type="ARBA" id="ARBA00040991"/>
    </source>
</evidence>
<evidence type="ECO:0000256" key="2">
    <source>
        <dbReference type="ARBA" id="ARBA00004173"/>
    </source>
</evidence>
<evidence type="ECO:0000256" key="9">
    <source>
        <dbReference type="ARBA" id="ARBA00023128"/>
    </source>
</evidence>
<dbReference type="Gene3D" id="3.40.50.1820">
    <property type="entry name" value="alpha/beta hydrolase"/>
    <property type="match status" value="1"/>
</dbReference>
<dbReference type="AlphaFoldDB" id="A0A8C2T9R8"/>
<comment type="subcellular location">
    <subcellularLocation>
        <location evidence="3">Endoplasmic reticulum</location>
    </subcellularLocation>
    <subcellularLocation>
        <location evidence="1">Membrane</location>
        <topology evidence="1">Single-pass membrane protein</topology>
    </subcellularLocation>
    <subcellularLocation>
        <location evidence="2">Mitochondrion</location>
    </subcellularLocation>
</comment>
<name>A0A8C2T9R8_COTJA</name>
<keyword evidence="17" id="KW-1185">Reference proteome</keyword>
<sequence length="540" mass="61334">LKSHVYICTSSLNRNEYQGITYQARKEIHRAVRKILEAEAKIFRRPFNERFSTFDGEDHECALWLLLKRTQSEDKEVRLQAVQELAKNTHWHDYQYGTVAQTCDQRTAIGLARSKDIDLRFFLPPPSLPKMKNGGLWCFGGNGLPYCETLSKVPSETVELFCLQALVQHSKVSSHCDKIEAHGGLQLLQKIYQLRKDSAKIQRNIIRIIGNMALDERLHSSIVRAGWVSVLAEVMKSPHVIQSSHASRALANLDRDTVQEKYPDGVYVLHPQYRSSQPIRADILFVHGLLGAAFKTWRQQDIDQPVDKKASEVQEEYSQCWPKTWLASDCPTLRIISVEYDTRLSDWKAKCPVETSIAYRSNELLEKLRAAGIGERPLVWVSHSMGGLLVKKMLVDASKNPEMDKIVNNTRGIIFYSVPHHGSQLAEYSISARYLLFPSVEVKELSKDSPALKVLNDEFLSFAKDKKFTVLSFAETLPTHIGSMLKLHVVPLESAKLGIGELIPVDVNHLNICKPKKKDAFLYQRTLKFIQDVLATDLGE</sequence>
<evidence type="ECO:0000256" key="10">
    <source>
        <dbReference type="ARBA" id="ARBA00023136"/>
    </source>
</evidence>
<dbReference type="GeneTree" id="ENSGT00390000003560"/>
<protein>
    <recommendedName>
        <fullName evidence="14">Protein SERAC1</fullName>
    </recommendedName>
    <alternativeName>
        <fullName evidence="15">Serine active site-containing protein 1</fullName>
    </alternativeName>
</protein>
<dbReference type="InterPro" id="IPR029058">
    <property type="entry name" value="AB_hydrolase_fold"/>
</dbReference>
<comment type="similarity">
    <text evidence="13">Belongs to the SERAC1 family.</text>
</comment>
<keyword evidence="9" id="KW-0496">Mitochondrion</keyword>
<dbReference type="PANTHER" id="PTHR48182:SF2">
    <property type="entry name" value="PROTEIN SERAC1"/>
    <property type="match status" value="1"/>
</dbReference>
<evidence type="ECO:0000256" key="1">
    <source>
        <dbReference type="ARBA" id="ARBA00004167"/>
    </source>
</evidence>
<gene>
    <name evidence="16" type="primary">SERAC1</name>
</gene>
<evidence type="ECO:0000256" key="12">
    <source>
        <dbReference type="ARBA" id="ARBA00023264"/>
    </source>
</evidence>
<dbReference type="Ensembl" id="ENSCJPT00005014549.1">
    <property type="protein sequence ID" value="ENSCJPP00005009782.1"/>
    <property type="gene ID" value="ENSCJPG00005008277.1"/>
</dbReference>
<evidence type="ECO:0000313" key="16">
    <source>
        <dbReference type="Ensembl" id="ENSCJPP00005009782.1"/>
    </source>
</evidence>
<accession>A0A8C2T9R8</accession>
<dbReference type="GO" id="GO:0005783">
    <property type="term" value="C:endoplasmic reticulum"/>
    <property type="evidence" value="ECO:0007669"/>
    <property type="project" value="UniProtKB-SubCell"/>
</dbReference>
<dbReference type="SUPFAM" id="SSF48371">
    <property type="entry name" value="ARM repeat"/>
    <property type="match status" value="1"/>
</dbReference>
<keyword evidence="7" id="KW-1133">Transmembrane helix</keyword>
<reference evidence="16" key="1">
    <citation type="submission" date="2015-11" db="EMBL/GenBank/DDBJ databases">
        <authorList>
            <consortium name="International Coturnix japonica Genome Analysis Consortium"/>
            <person name="Warren W."/>
            <person name="Burt D.W."/>
            <person name="Antin P.B."/>
            <person name="Lanford R."/>
            <person name="Gros J."/>
            <person name="Wilson R.K."/>
        </authorList>
    </citation>
    <scope>NUCLEOTIDE SEQUENCE [LARGE SCALE GENOMIC DNA]</scope>
</reference>
<evidence type="ECO:0000256" key="5">
    <source>
        <dbReference type="ARBA" id="ARBA00022692"/>
    </source>
</evidence>
<proteinExistence type="inferred from homology"/>
<dbReference type="GO" id="GO:0005739">
    <property type="term" value="C:mitochondrion"/>
    <property type="evidence" value="ECO:0007669"/>
    <property type="project" value="UniProtKB-SubCell"/>
</dbReference>
<keyword evidence="11" id="KW-0594">Phospholipid biosynthesis</keyword>
<organism evidence="16 17">
    <name type="scientific">Coturnix japonica</name>
    <name type="common">Japanese quail</name>
    <name type="synonym">Coturnix coturnix japonica</name>
    <dbReference type="NCBI Taxonomy" id="93934"/>
    <lineage>
        <taxon>Eukaryota</taxon>
        <taxon>Metazoa</taxon>
        <taxon>Chordata</taxon>
        <taxon>Craniata</taxon>
        <taxon>Vertebrata</taxon>
        <taxon>Euteleostomi</taxon>
        <taxon>Archelosauria</taxon>
        <taxon>Archosauria</taxon>
        <taxon>Dinosauria</taxon>
        <taxon>Saurischia</taxon>
        <taxon>Theropoda</taxon>
        <taxon>Coelurosauria</taxon>
        <taxon>Aves</taxon>
        <taxon>Neognathae</taxon>
        <taxon>Galloanserae</taxon>
        <taxon>Galliformes</taxon>
        <taxon>Phasianidae</taxon>
        <taxon>Perdicinae</taxon>
        <taxon>Coturnix</taxon>
    </lineage>
</organism>
<keyword evidence="8" id="KW-0443">Lipid metabolism</keyword>
<evidence type="ECO:0000256" key="8">
    <source>
        <dbReference type="ARBA" id="ARBA00023098"/>
    </source>
</evidence>
<evidence type="ECO:0000256" key="15">
    <source>
        <dbReference type="ARBA" id="ARBA00041701"/>
    </source>
</evidence>
<dbReference type="GO" id="GO:0008654">
    <property type="term" value="P:phospholipid biosynthetic process"/>
    <property type="evidence" value="ECO:0007669"/>
    <property type="project" value="UniProtKB-KW"/>
</dbReference>
<dbReference type="GO" id="GO:0016020">
    <property type="term" value="C:membrane"/>
    <property type="evidence" value="ECO:0007669"/>
    <property type="project" value="UniProtKB-SubCell"/>
</dbReference>
<reference evidence="16" key="3">
    <citation type="submission" date="2025-09" db="UniProtKB">
        <authorList>
            <consortium name="Ensembl"/>
        </authorList>
    </citation>
    <scope>IDENTIFICATION</scope>
</reference>
<dbReference type="Proteomes" id="UP000694412">
    <property type="component" value="Chromosome 3"/>
</dbReference>
<dbReference type="InterPro" id="IPR052374">
    <property type="entry name" value="SERAC1"/>
</dbReference>